<feature type="transmembrane region" description="Helical" evidence="16">
    <location>
        <begin position="936"/>
        <end position="957"/>
    </location>
</feature>
<evidence type="ECO:0000256" key="1">
    <source>
        <dbReference type="ARBA" id="ARBA00004141"/>
    </source>
</evidence>
<feature type="transmembrane region" description="Helical" evidence="16">
    <location>
        <begin position="865"/>
        <end position="884"/>
    </location>
</feature>
<gene>
    <name evidence="22" type="ORF">DGYR_LOCUS2286</name>
</gene>
<keyword evidence="3 16" id="KW-0813">Transport</keyword>
<feature type="domain" description="Pre-SET" evidence="19">
    <location>
        <begin position="196"/>
        <end position="255"/>
    </location>
</feature>
<feature type="transmembrane region" description="Helical" evidence="16">
    <location>
        <begin position="775"/>
        <end position="797"/>
    </location>
</feature>
<dbReference type="Gene3D" id="2.170.270.10">
    <property type="entry name" value="SET domain"/>
    <property type="match status" value="1"/>
</dbReference>
<keyword evidence="13 16" id="KW-0472">Membrane</keyword>
<feature type="transmembrane region" description="Helical" evidence="16">
    <location>
        <begin position="579"/>
        <end position="606"/>
    </location>
</feature>
<dbReference type="InterPro" id="IPR046341">
    <property type="entry name" value="SET_dom_sf"/>
</dbReference>
<keyword evidence="5" id="KW-0489">Methyltransferase</keyword>
<dbReference type="InterPro" id="IPR001807">
    <property type="entry name" value="ClC"/>
</dbReference>
<evidence type="ECO:0000256" key="5">
    <source>
        <dbReference type="ARBA" id="ARBA00022603"/>
    </source>
</evidence>
<accession>A0A7I8VAB9</accession>
<comment type="caution">
    <text evidence="22">The sequence shown here is derived from an EMBL/GenBank/DDBJ whole genome shotgun (WGS) entry which is preliminary data.</text>
</comment>
<feature type="domain" description="Post-SET" evidence="20">
    <location>
        <begin position="418"/>
        <end position="434"/>
    </location>
</feature>
<keyword evidence="23" id="KW-1185">Reference proteome</keyword>
<dbReference type="InterPro" id="IPR051280">
    <property type="entry name" value="Cl-channel/antiporter"/>
</dbReference>
<dbReference type="PROSITE" id="PS50868">
    <property type="entry name" value="POST_SET"/>
    <property type="match status" value="1"/>
</dbReference>
<name>A0A7I8VAB9_9ANNE</name>
<evidence type="ECO:0000313" key="22">
    <source>
        <dbReference type="EMBL" id="CAD5113259.1"/>
    </source>
</evidence>
<feature type="transmembrane region" description="Helical" evidence="16">
    <location>
        <begin position="999"/>
        <end position="1021"/>
    </location>
</feature>
<keyword evidence="14 16" id="KW-0868">Chloride</keyword>
<feature type="transmembrane region" description="Helical" evidence="16">
    <location>
        <begin position="826"/>
        <end position="844"/>
    </location>
</feature>
<feature type="transmembrane region" description="Helical" evidence="16">
    <location>
        <begin position="964"/>
        <end position="987"/>
    </location>
</feature>
<dbReference type="InterPro" id="IPR046342">
    <property type="entry name" value="CBS_dom_sf"/>
</dbReference>
<dbReference type="GO" id="GO:0005765">
    <property type="term" value="C:lysosomal membrane"/>
    <property type="evidence" value="ECO:0007669"/>
    <property type="project" value="TreeGrafter"/>
</dbReference>
<keyword evidence="11 16" id="KW-0406">Ion transport</keyword>
<dbReference type="PROSITE" id="PS50867">
    <property type="entry name" value="PRE_SET"/>
    <property type="match status" value="1"/>
</dbReference>
<evidence type="ECO:0000256" key="10">
    <source>
        <dbReference type="ARBA" id="ARBA00022989"/>
    </source>
</evidence>
<evidence type="ECO:0000256" key="14">
    <source>
        <dbReference type="ARBA" id="ARBA00023214"/>
    </source>
</evidence>
<proteinExistence type="inferred from homology"/>
<dbReference type="SUPFAM" id="SSF82199">
    <property type="entry name" value="SET domain"/>
    <property type="match status" value="1"/>
</dbReference>
<evidence type="ECO:0000256" key="2">
    <source>
        <dbReference type="ARBA" id="ARBA00004286"/>
    </source>
</evidence>
<evidence type="ECO:0000256" key="6">
    <source>
        <dbReference type="ARBA" id="ARBA00022679"/>
    </source>
</evidence>
<dbReference type="Pfam" id="PF05033">
    <property type="entry name" value="Pre-SET"/>
    <property type="match status" value="1"/>
</dbReference>
<evidence type="ECO:0000256" key="8">
    <source>
        <dbReference type="ARBA" id="ARBA00022692"/>
    </source>
</evidence>
<dbReference type="Pfam" id="PF00571">
    <property type="entry name" value="CBS"/>
    <property type="match status" value="2"/>
</dbReference>
<keyword evidence="6" id="KW-0808">Transferase</keyword>
<evidence type="ECO:0000256" key="12">
    <source>
        <dbReference type="ARBA" id="ARBA00023122"/>
    </source>
</evidence>
<dbReference type="PROSITE" id="PS51371">
    <property type="entry name" value="CBS"/>
    <property type="match status" value="2"/>
</dbReference>
<sequence length="1262" mass="141885">MADLAGLNMEGAQKSFVGCLSTVLELTKISEQKCIRISRQSKIVLLRHFLKSIGKKKANIVVDQFLRSQKLGKKKLRKTSYLDVDQLISIISENVKDFPSAHKLLEVLDDKLSHNIQLNLKNFRNSKLRKYREKENPFYGLSLSEWTKKINEICNDPGKLYVENDIDKETPPMTNFKFINEYVPGSNVEITNKAIIGCSCKTCDSKSGCCPTQAGTDFMYDKNGHVKYQPGRPIYECNSLCPCSRKCRNRVVQRGRSIPLIISRTKNKGWGIKTKQAISPGSFVCEYIGEVITTEEAEKREELYKVERNTYLFELDFADDENKPKYVIDAAFKGNCSPNLGVYPVYIENLDIHMPRLAFFAIREISSGEELTFDYQNMAIRKQKEAIKVENAIDLNLPDVEQMLAESASTSPIKSRLGSIRCLCGESNCRKYIFNLYFGKRLADDVLKVLPFTLNMDSRSLNSPINESDERESLIRNRGERSSDSIGSTDHPRRRSVVEWVRNAVNFRRRNNYSSFYERIDGDNVSSFSSNSTDDQEHTHEIETKYESLDYDPCENNLYIAEECETGYRDYLFKNFARWIVMFFIGVITALIACFIDFTISLLAGLKYRTIKALADSCVIDVCMGQPLIVWIALNIAFVSISAFLVAVVEPVAAGSGIPQIKCYLNGVLIPKVVRLKTLFCKVIGVTLSVVGGLAIGKEGPMIHSGSVVAAGISQGRSSTFGKDCHFFKFFRTDHEKRDFVSGGAAAGVAAAFGAPIGGVLFSLEEGASFWNQSLTWRIFFASMVSTFTLNIVQSFIKGHPFFLSYSGLINFGTFGDDVQFHMQELLIYIPMAIFGGLSGALFNKINHDLTVFRAKYLKKWYLKMLEAMIVAATTSLVSFVLIYSTQDCQALGKDHTDVPLQMYCGDGEYNSVAALWLRTPEESVKSFFHDPPGSFRIPTVLCFTIVYFFLATWTYGLSVPSGLFIPSLLTGAAWGRLVAILLNMAFPNSTSFDAGKLSLVGAAAQLGGIVRMTISLTVILMEATGNISFGLPLMITLMIAKWVGDLFNEGLYDIHIELAKVPILSWEAPAFTSDRSAESVMSKDVQCINKIEKVSSVLGLLYDEPHSGFPVVDKDGTLRGFVLRSQLLVLLKHKMFYQEETDRSNLPELRQHHFRQLSPHWKNQKDYLRKIVISEEEKSFLLDLTPFMNPSPYAVSLSASYPRMFKLFRGLGLRHLVVVDTKNKVVGIVTRKDLARYKFITKGFQGRVHQLAFSTTTEEQA</sequence>
<evidence type="ECO:0000259" key="21">
    <source>
        <dbReference type="PROSITE" id="PS51371"/>
    </source>
</evidence>
<feature type="compositionally biased region" description="Basic and acidic residues" evidence="17">
    <location>
        <begin position="471"/>
        <end position="483"/>
    </location>
</feature>
<evidence type="ECO:0000259" key="18">
    <source>
        <dbReference type="PROSITE" id="PS50280"/>
    </source>
</evidence>
<evidence type="ECO:0000313" key="23">
    <source>
        <dbReference type="Proteomes" id="UP000549394"/>
    </source>
</evidence>
<dbReference type="Pfam" id="PF00856">
    <property type="entry name" value="SET"/>
    <property type="match status" value="1"/>
</dbReference>
<dbReference type="SUPFAM" id="SSF81340">
    <property type="entry name" value="Clc chloride channel"/>
    <property type="match status" value="1"/>
</dbReference>
<dbReference type="Proteomes" id="UP000549394">
    <property type="component" value="Unassembled WGS sequence"/>
</dbReference>
<dbReference type="PANTHER" id="PTHR11689:SF136">
    <property type="entry name" value="H(+)_CL(-) EXCHANGE TRANSPORTER 7"/>
    <property type="match status" value="1"/>
</dbReference>
<dbReference type="SMART" id="SM00468">
    <property type="entry name" value="PreSET"/>
    <property type="match status" value="1"/>
</dbReference>
<dbReference type="EMBL" id="CAJFCJ010000003">
    <property type="protein sequence ID" value="CAD5113259.1"/>
    <property type="molecule type" value="Genomic_DNA"/>
</dbReference>
<dbReference type="CDD" id="cd04591">
    <property type="entry name" value="CBS_pair_voltage-gated_CLC_euk_bac"/>
    <property type="match status" value="1"/>
</dbReference>
<feature type="domain" description="SET" evidence="18">
    <location>
        <begin position="258"/>
        <end position="376"/>
    </location>
</feature>
<evidence type="ECO:0000256" key="7">
    <source>
        <dbReference type="ARBA" id="ARBA00022691"/>
    </source>
</evidence>
<comment type="similarity">
    <text evidence="16">Belongs to the chloride channel (TC 2.A.49) family.</text>
</comment>
<dbReference type="GO" id="GO:0042054">
    <property type="term" value="F:histone methyltransferase activity"/>
    <property type="evidence" value="ECO:0007669"/>
    <property type="project" value="InterPro"/>
</dbReference>
<dbReference type="GO" id="GO:0008270">
    <property type="term" value="F:zinc ion binding"/>
    <property type="evidence" value="ECO:0007669"/>
    <property type="project" value="InterPro"/>
</dbReference>
<dbReference type="OrthoDB" id="428525at2759"/>
<keyword evidence="9" id="KW-0677">Repeat</keyword>
<evidence type="ECO:0000256" key="15">
    <source>
        <dbReference type="PROSITE-ProRule" id="PRU00703"/>
    </source>
</evidence>
<feature type="domain" description="CBS" evidence="21">
    <location>
        <begin position="1082"/>
        <end position="1142"/>
    </location>
</feature>
<dbReference type="GO" id="GO:0005694">
    <property type="term" value="C:chromosome"/>
    <property type="evidence" value="ECO:0007669"/>
    <property type="project" value="UniProtKB-SubCell"/>
</dbReference>
<dbReference type="SMART" id="SM00116">
    <property type="entry name" value="CBS"/>
    <property type="match status" value="2"/>
</dbReference>
<feature type="transmembrane region" description="Helical" evidence="16">
    <location>
        <begin position="627"/>
        <end position="649"/>
    </location>
</feature>
<feature type="region of interest" description="Disordered" evidence="17">
    <location>
        <begin position="461"/>
        <end position="491"/>
    </location>
</feature>
<dbReference type="PROSITE" id="PS50280">
    <property type="entry name" value="SET"/>
    <property type="match status" value="1"/>
</dbReference>
<dbReference type="AlphaFoldDB" id="A0A7I8VAB9"/>
<dbReference type="CDD" id="cd03685">
    <property type="entry name" value="ClC_6_like"/>
    <property type="match status" value="1"/>
</dbReference>
<evidence type="ECO:0000256" key="3">
    <source>
        <dbReference type="ARBA" id="ARBA00022448"/>
    </source>
</evidence>
<keyword evidence="8 16" id="KW-0812">Transmembrane</keyword>
<dbReference type="PANTHER" id="PTHR11689">
    <property type="entry name" value="CHLORIDE CHANNEL PROTEIN CLC FAMILY MEMBER"/>
    <property type="match status" value="1"/>
</dbReference>
<evidence type="ECO:0000256" key="17">
    <source>
        <dbReference type="SAM" id="MobiDB-lite"/>
    </source>
</evidence>
<comment type="subcellular location">
    <subcellularLocation>
        <location evidence="2">Chromosome</location>
    </subcellularLocation>
    <subcellularLocation>
        <location evidence="1 16">Membrane</location>
        <topology evidence="1 16">Multi-pass membrane protein</topology>
    </subcellularLocation>
</comment>
<dbReference type="InterPro" id="IPR001214">
    <property type="entry name" value="SET_dom"/>
</dbReference>
<evidence type="ECO:0000256" key="9">
    <source>
        <dbReference type="ARBA" id="ARBA00022737"/>
    </source>
</evidence>
<dbReference type="Gene3D" id="1.10.3080.10">
    <property type="entry name" value="Clc chloride channel"/>
    <property type="match status" value="1"/>
</dbReference>
<evidence type="ECO:0000256" key="13">
    <source>
        <dbReference type="ARBA" id="ARBA00023136"/>
    </source>
</evidence>
<reference evidence="22 23" key="1">
    <citation type="submission" date="2020-08" db="EMBL/GenBank/DDBJ databases">
        <authorList>
            <person name="Hejnol A."/>
        </authorList>
    </citation>
    <scope>NUCLEOTIDE SEQUENCE [LARGE SCALE GENOMIC DNA]</scope>
</reference>
<dbReference type="Pfam" id="PF00654">
    <property type="entry name" value="Voltage_CLC"/>
    <property type="match status" value="1"/>
</dbReference>
<dbReference type="CDD" id="cd10542">
    <property type="entry name" value="SET_SUV39H"/>
    <property type="match status" value="1"/>
</dbReference>
<feature type="transmembrane region" description="Helical" evidence="16">
    <location>
        <begin position="1028"/>
        <end position="1045"/>
    </location>
</feature>
<dbReference type="Gene3D" id="3.10.580.10">
    <property type="entry name" value="CBS-domain"/>
    <property type="match status" value="2"/>
</dbReference>
<organism evidence="22 23">
    <name type="scientific">Dimorphilus gyrociliatus</name>
    <dbReference type="NCBI Taxonomy" id="2664684"/>
    <lineage>
        <taxon>Eukaryota</taxon>
        <taxon>Metazoa</taxon>
        <taxon>Spiralia</taxon>
        <taxon>Lophotrochozoa</taxon>
        <taxon>Annelida</taxon>
        <taxon>Polychaeta</taxon>
        <taxon>Polychaeta incertae sedis</taxon>
        <taxon>Dinophilidae</taxon>
        <taxon>Dimorphilus</taxon>
    </lineage>
</organism>
<dbReference type="GO" id="GO:0032259">
    <property type="term" value="P:methylation"/>
    <property type="evidence" value="ECO:0007669"/>
    <property type="project" value="UniProtKB-KW"/>
</dbReference>
<dbReference type="InterPro" id="IPR003616">
    <property type="entry name" value="Post-SET_dom"/>
</dbReference>
<feature type="transmembrane region" description="Helical" evidence="16">
    <location>
        <begin position="740"/>
        <end position="763"/>
    </location>
</feature>
<feature type="domain" description="CBS" evidence="21">
    <location>
        <begin position="1189"/>
        <end position="1249"/>
    </location>
</feature>
<dbReference type="GO" id="GO:0005634">
    <property type="term" value="C:nucleus"/>
    <property type="evidence" value="ECO:0007669"/>
    <property type="project" value="InterPro"/>
</dbReference>
<evidence type="ECO:0000256" key="4">
    <source>
        <dbReference type="ARBA" id="ARBA00022454"/>
    </source>
</evidence>
<keyword evidence="7" id="KW-0949">S-adenosyl-L-methionine</keyword>
<dbReference type="InterPro" id="IPR000644">
    <property type="entry name" value="CBS_dom"/>
</dbReference>
<keyword evidence="10 16" id="KW-1133">Transmembrane helix</keyword>
<dbReference type="SMART" id="SM00317">
    <property type="entry name" value="SET"/>
    <property type="match status" value="1"/>
</dbReference>
<evidence type="ECO:0000259" key="19">
    <source>
        <dbReference type="PROSITE" id="PS50867"/>
    </source>
</evidence>
<evidence type="ECO:0000259" key="20">
    <source>
        <dbReference type="PROSITE" id="PS50868"/>
    </source>
</evidence>
<dbReference type="GO" id="GO:0005254">
    <property type="term" value="F:chloride channel activity"/>
    <property type="evidence" value="ECO:0007669"/>
    <property type="project" value="UniProtKB-UniRule"/>
</dbReference>
<evidence type="ECO:0000256" key="16">
    <source>
        <dbReference type="RuleBase" id="RU361221"/>
    </source>
</evidence>
<dbReference type="InterPro" id="IPR007728">
    <property type="entry name" value="Pre-SET_dom"/>
</dbReference>
<protein>
    <recommendedName>
        <fullName evidence="16">Chloride channel protein</fullName>
    </recommendedName>
</protein>
<evidence type="ECO:0000256" key="11">
    <source>
        <dbReference type="ARBA" id="ARBA00023065"/>
    </source>
</evidence>
<keyword evidence="12 15" id="KW-0129">CBS domain</keyword>
<dbReference type="SUPFAM" id="SSF54631">
    <property type="entry name" value="CBS-domain pair"/>
    <property type="match status" value="1"/>
</dbReference>
<dbReference type="PRINTS" id="PR00762">
    <property type="entry name" value="CLCHANNEL"/>
</dbReference>
<keyword evidence="4" id="KW-0158">Chromosome</keyword>
<dbReference type="InterPro" id="IPR014743">
    <property type="entry name" value="Cl-channel_core"/>
</dbReference>